<dbReference type="RefSeq" id="WP_074710708.1">
    <property type="nucleotide sequence ID" value="NZ_FNTV01000001.1"/>
</dbReference>
<reference evidence="2 3" key="1">
    <citation type="submission" date="2016-10" db="EMBL/GenBank/DDBJ databases">
        <authorList>
            <person name="de Groot N.N."/>
        </authorList>
    </citation>
    <scope>NUCLEOTIDE SEQUENCE [LARGE SCALE GENOMIC DNA]</scope>
    <source>
        <strain evidence="2 3">DSM 22274</strain>
    </source>
</reference>
<evidence type="ECO:0000313" key="3">
    <source>
        <dbReference type="Proteomes" id="UP000182725"/>
    </source>
</evidence>
<organism evidence="2 3">
    <name type="scientific">Arthrobacter alpinus</name>
    <dbReference type="NCBI Taxonomy" id="656366"/>
    <lineage>
        <taxon>Bacteria</taxon>
        <taxon>Bacillati</taxon>
        <taxon>Actinomycetota</taxon>
        <taxon>Actinomycetes</taxon>
        <taxon>Micrococcales</taxon>
        <taxon>Micrococcaceae</taxon>
        <taxon>Arthrobacter</taxon>
    </lineage>
</organism>
<evidence type="ECO:0000256" key="1">
    <source>
        <dbReference type="SAM" id="MobiDB-lite"/>
    </source>
</evidence>
<dbReference type="Proteomes" id="UP000182725">
    <property type="component" value="Unassembled WGS sequence"/>
</dbReference>
<evidence type="ECO:0000313" key="2">
    <source>
        <dbReference type="EMBL" id="SEE19337.1"/>
    </source>
</evidence>
<dbReference type="AlphaFoldDB" id="A0A1H5GUF8"/>
<proteinExistence type="predicted"/>
<feature type="region of interest" description="Disordered" evidence="1">
    <location>
        <begin position="617"/>
        <end position="637"/>
    </location>
</feature>
<sequence length="824" mass="84200">MPGPYPFDPLLAATPSNPAIVAANASVTIFAPGDATKTPVTIWDLSRSTQLPNPVTTNELGCGPAFLHDTMPQLAWEGGGFSDTFKSFTGLWEDAQAAVGAAQGAAGSAGEAAENAVGAVEEILASVVDDSEAAKLAAQQAAALVGAPTDVSTAALVGNRATLTGGAVYAAVAQGAIIADVSPLKTPLANRLAFVSAFTQGQAQGRDVEIPSTMGADKIPIDGEILINGTGNFRIYTPHSCSIYQTVKPEPIFNVKAPGVIIEPGFVGIGDGLDMTGMVTAINYARYSGVWFNAGSSGSQVRGFKGIGLHRAVRVDPDATTVATPAEVPNISNLKALDIESVDCWVAVSAVGFNDLEVSMRGTYKKAFNSGGVDTTGQPPHLLYVINRGSGSTGRLNYNLHVGPSLAWDSGVPVGAEDAAAAYAIKGVVGLSYDGLQARNCTGILDLINVENVSPGTCVSIDDVYPLDGARASVAIKESTGAHIKATVRAKAGGDYGRQLYVESLSTDCLIEVDLTAAPTTARTAGGTGLVRISGFGNEVRARIRNMGASMRAAIEVQSSSANGNRVIDPKVTGTFQYPVEIRQGSNAVVEYEPSLLASTSSTPVLVASGTTGTVLRDKSSTAGGGGTPAPATGYVDSFNRADSTSLGTTDDGKTYTILNGAAFGTNSNMLSCGNAAVGGAYALPGGGAKDGVITIKVGVVGVGLDGYMLRTDYVPSAGAAFPQDFVRLNYNESTTVKRPRLQTRLAGGTIATLASAATGVEIVAGDTITVTLSGANITVALNGVTIISATDTVHKDRIASGPMVSTPASGHWKLDEIRFVPAA</sequence>
<name>A0A1H5GUF8_9MICC</name>
<protein>
    <submittedName>
        <fullName evidence="2">Uncharacterized protein</fullName>
    </submittedName>
</protein>
<gene>
    <name evidence="2" type="ORF">SAMN04489740_0853</name>
</gene>
<accession>A0A1H5GUF8</accession>
<dbReference type="EMBL" id="FNTV01000001">
    <property type="protein sequence ID" value="SEE19337.1"/>
    <property type="molecule type" value="Genomic_DNA"/>
</dbReference>